<dbReference type="AlphaFoldDB" id="A0ABD2QA12"/>
<organism evidence="1 2">
    <name type="scientific">Cichlidogyrus casuarinus</name>
    <dbReference type="NCBI Taxonomy" id="1844966"/>
    <lineage>
        <taxon>Eukaryota</taxon>
        <taxon>Metazoa</taxon>
        <taxon>Spiralia</taxon>
        <taxon>Lophotrochozoa</taxon>
        <taxon>Platyhelminthes</taxon>
        <taxon>Monogenea</taxon>
        <taxon>Monopisthocotylea</taxon>
        <taxon>Dactylogyridea</taxon>
        <taxon>Ancyrocephalidae</taxon>
        <taxon>Cichlidogyrus</taxon>
    </lineage>
</organism>
<evidence type="ECO:0000313" key="2">
    <source>
        <dbReference type="Proteomes" id="UP001626550"/>
    </source>
</evidence>
<protein>
    <submittedName>
        <fullName evidence="1">Uncharacterized protein</fullName>
    </submittedName>
</protein>
<accession>A0ABD2QA12</accession>
<dbReference type="EMBL" id="JBJKFK010000606">
    <property type="protein sequence ID" value="KAL3316077.1"/>
    <property type="molecule type" value="Genomic_DNA"/>
</dbReference>
<gene>
    <name evidence="1" type="ORF">Ciccas_005276</name>
</gene>
<dbReference type="Proteomes" id="UP001626550">
    <property type="component" value="Unassembled WGS sequence"/>
</dbReference>
<proteinExistence type="predicted"/>
<comment type="caution">
    <text evidence="1">The sequence shown here is derived from an EMBL/GenBank/DDBJ whole genome shotgun (WGS) entry which is preliminary data.</text>
</comment>
<sequence>MAASQQMTYQMARSPNHSPSQIPLMYHSPAHSPAVSMSWKPANMQLMEIMSNSSGSGPSQCRLQTFRATQKSPLEEQAGYTSGLGSAITTTCCEVCSDEGVDTASSSVKLPPAMPKQRSDMFAGLPGSESSDVLVSMMGALEDEMDWDELQMQLRQQQKMDLLPPPNF</sequence>
<name>A0ABD2QA12_9PLAT</name>
<keyword evidence="2" id="KW-1185">Reference proteome</keyword>
<reference evidence="1 2" key="1">
    <citation type="submission" date="2024-11" db="EMBL/GenBank/DDBJ databases">
        <title>Adaptive evolution of stress response genes in parasites aligns with host niche diversity.</title>
        <authorList>
            <person name="Hahn C."/>
            <person name="Resl P."/>
        </authorList>
    </citation>
    <scope>NUCLEOTIDE SEQUENCE [LARGE SCALE GENOMIC DNA]</scope>
    <source>
        <strain evidence="1">EGGRZ-B1_66</strain>
        <tissue evidence="1">Body</tissue>
    </source>
</reference>
<evidence type="ECO:0000313" key="1">
    <source>
        <dbReference type="EMBL" id="KAL3316077.1"/>
    </source>
</evidence>